<feature type="compositionally biased region" description="Basic and acidic residues" evidence="1">
    <location>
        <begin position="96"/>
        <end position="111"/>
    </location>
</feature>
<feature type="region of interest" description="Disordered" evidence="1">
    <location>
        <begin position="1"/>
        <end position="373"/>
    </location>
</feature>
<name>A0ABZ1CZH0_9TREE</name>
<accession>A0ABZ1CZH0</accession>
<feature type="compositionally biased region" description="Basic and acidic residues" evidence="1">
    <location>
        <begin position="195"/>
        <end position="206"/>
    </location>
</feature>
<feature type="compositionally biased region" description="Low complexity" evidence="1">
    <location>
        <begin position="47"/>
        <end position="62"/>
    </location>
</feature>
<gene>
    <name evidence="2" type="ORF">IL334_004130</name>
</gene>
<dbReference type="Proteomes" id="UP001329825">
    <property type="component" value="Chromosome 5"/>
</dbReference>
<sequence>MTLSPQILTPVSDRSHEPPSLTIGSDGDSQPVSLLTALIQSSDKKPSASTQSSAPSTAFSSPRGPNHGILQQSNPAILRRDSNDQVGLGLGGVETLKSRLEKVEEKRERIGWADAVDQPQPTSTSPESDDEGYQEDSEEGFDSDNSQDSQIDPRYPFARPTNFDRPRFIGATQLPSKTPAPALLPPPARRGRGHIKVDETAHDKTCSRHRSPPPARSRSSSAHKSSGRLSDAGPRDGRAGSPMPDPIPSDEEEDEEEMHIPAGGWRSDDAVFYGPNAQHVRPIRRRPRRHSSALRPSVFVDSDDETQPSGGIGDFLRRASEHIPGFRRPSSGLNRVSSGASESGYPHSIPQAACPPALDNTPAMAQQPFTNDATGGLAHRLETALSSSPASAAVSRVASVNMRQEMVPAGPVTAQPIPRVHDGEQLGWTEEALLEIRKSRKDNGV</sequence>
<feature type="compositionally biased region" description="Acidic residues" evidence="1">
    <location>
        <begin position="248"/>
        <end position="257"/>
    </location>
</feature>
<keyword evidence="3" id="KW-1185">Reference proteome</keyword>
<feature type="compositionally biased region" description="Acidic residues" evidence="1">
    <location>
        <begin position="127"/>
        <end position="142"/>
    </location>
</feature>
<feature type="compositionally biased region" description="Polar residues" evidence="1">
    <location>
        <begin position="363"/>
        <end position="373"/>
    </location>
</feature>
<feature type="compositionally biased region" description="Polar residues" evidence="1">
    <location>
        <begin position="27"/>
        <end position="41"/>
    </location>
</feature>
<evidence type="ECO:0000313" key="2">
    <source>
        <dbReference type="EMBL" id="WRT67164.1"/>
    </source>
</evidence>
<organism evidence="2 3">
    <name type="scientific">Kwoniella shivajii</name>
    <dbReference type="NCBI Taxonomy" id="564305"/>
    <lineage>
        <taxon>Eukaryota</taxon>
        <taxon>Fungi</taxon>
        <taxon>Dikarya</taxon>
        <taxon>Basidiomycota</taxon>
        <taxon>Agaricomycotina</taxon>
        <taxon>Tremellomycetes</taxon>
        <taxon>Tremellales</taxon>
        <taxon>Cryptococcaceae</taxon>
        <taxon>Kwoniella</taxon>
    </lineage>
</organism>
<evidence type="ECO:0000313" key="3">
    <source>
        <dbReference type="Proteomes" id="UP001329825"/>
    </source>
</evidence>
<evidence type="ECO:0000256" key="1">
    <source>
        <dbReference type="SAM" id="MobiDB-lite"/>
    </source>
</evidence>
<protein>
    <submittedName>
        <fullName evidence="2">Uncharacterized protein</fullName>
    </submittedName>
</protein>
<feature type="compositionally biased region" description="Basic residues" evidence="1">
    <location>
        <begin position="281"/>
        <end position="292"/>
    </location>
</feature>
<dbReference type="EMBL" id="CP141885">
    <property type="protein sequence ID" value="WRT67164.1"/>
    <property type="molecule type" value="Genomic_DNA"/>
</dbReference>
<proteinExistence type="predicted"/>
<reference evidence="2 3" key="1">
    <citation type="submission" date="2024-01" db="EMBL/GenBank/DDBJ databases">
        <title>Comparative genomics of Cryptococcus and Kwoniella reveals pathogenesis evolution and contrasting modes of karyotype evolution via chromosome fusion or intercentromeric recombination.</title>
        <authorList>
            <person name="Coelho M.A."/>
            <person name="David-Palma M."/>
            <person name="Shea T."/>
            <person name="Bowers K."/>
            <person name="McGinley-Smith S."/>
            <person name="Mohammad A.W."/>
            <person name="Gnirke A."/>
            <person name="Yurkov A.M."/>
            <person name="Nowrousian M."/>
            <person name="Sun S."/>
            <person name="Cuomo C.A."/>
            <person name="Heitman J."/>
        </authorList>
    </citation>
    <scope>NUCLEOTIDE SEQUENCE [LARGE SCALE GENOMIC DNA]</scope>
    <source>
        <strain evidence="2">CBS 11374</strain>
    </source>
</reference>
<dbReference type="GeneID" id="87956261"/>
<dbReference type="RefSeq" id="XP_062791904.1">
    <property type="nucleotide sequence ID" value="XM_062935853.1"/>
</dbReference>
<feature type="compositionally biased region" description="Polar residues" evidence="1">
    <location>
        <begin position="331"/>
        <end position="341"/>
    </location>
</feature>